<feature type="coiled-coil region" evidence="6">
    <location>
        <begin position="797"/>
        <end position="824"/>
    </location>
</feature>
<evidence type="ECO:0000256" key="3">
    <source>
        <dbReference type="ARBA" id="ARBA00022692"/>
    </source>
</evidence>
<protein>
    <submittedName>
        <fullName evidence="10">Uncharacterized protein</fullName>
    </submittedName>
</protein>
<dbReference type="InterPro" id="IPR019196">
    <property type="entry name" value="ABC_transp_unknown"/>
</dbReference>
<dbReference type="eggNOG" id="COG3225">
    <property type="taxonomic scope" value="Bacteria"/>
</dbReference>
<dbReference type="GO" id="GO:0005886">
    <property type="term" value="C:plasma membrane"/>
    <property type="evidence" value="ECO:0007669"/>
    <property type="project" value="UniProtKB-SubCell"/>
</dbReference>
<reference evidence="10 11" key="1">
    <citation type="journal article" date="2010" name="J. Bacteriol.">
        <title>Genome sequence of Lentisphaera araneosa HTCC2155T, the type species of the order Lentisphaerales in the phylum Lentisphaerae.</title>
        <authorList>
            <person name="Thrash J.C."/>
            <person name="Cho J.C."/>
            <person name="Vergin K.L."/>
            <person name="Morris R.M."/>
            <person name="Giovannoni S.J."/>
        </authorList>
    </citation>
    <scope>NUCLEOTIDE SEQUENCE [LARGE SCALE GENOMIC DNA]</scope>
    <source>
        <strain evidence="10 11">HTCC2155</strain>
    </source>
</reference>
<evidence type="ECO:0000313" key="10">
    <source>
        <dbReference type="EMBL" id="EDM26264.1"/>
    </source>
</evidence>
<evidence type="ECO:0000256" key="7">
    <source>
        <dbReference type="SAM" id="Phobius"/>
    </source>
</evidence>
<feature type="transmembrane region" description="Helical" evidence="7">
    <location>
        <begin position="136"/>
        <end position="159"/>
    </location>
</feature>
<feature type="transmembrane region" description="Helical" evidence="7">
    <location>
        <begin position="829"/>
        <end position="851"/>
    </location>
</feature>
<keyword evidence="3 7" id="KW-0812">Transmembrane</keyword>
<dbReference type="PANTHER" id="PTHR30294">
    <property type="entry name" value="MEMBRANE COMPONENT OF ABC TRANSPORTER YHHJ-RELATED"/>
    <property type="match status" value="1"/>
</dbReference>
<feature type="transmembrane region" description="Helical" evidence="7">
    <location>
        <begin position="60"/>
        <end position="77"/>
    </location>
</feature>
<feature type="transmembrane region" description="Helical" evidence="7">
    <location>
        <begin position="165"/>
        <end position="183"/>
    </location>
</feature>
<dbReference type="Pfam" id="PF23357">
    <property type="entry name" value="DUF7088"/>
    <property type="match status" value="1"/>
</dbReference>
<gene>
    <name evidence="10" type="ORF">LNTAR_24174</name>
</gene>
<evidence type="ECO:0000256" key="6">
    <source>
        <dbReference type="SAM" id="Coils"/>
    </source>
</evidence>
<feature type="domain" description="ABC-type uncharacterised transport system" evidence="8">
    <location>
        <begin position="442"/>
        <end position="720"/>
    </location>
</feature>
<evidence type="ECO:0000256" key="5">
    <source>
        <dbReference type="ARBA" id="ARBA00023136"/>
    </source>
</evidence>
<dbReference type="STRING" id="313628.LNTAR_24174"/>
<keyword evidence="4 7" id="KW-1133">Transmembrane helix</keyword>
<comment type="subcellular location">
    <subcellularLocation>
        <location evidence="1">Cell membrane</location>
        <topology evidence="1">Multi-pass membrane protein</topology>
    </subcellularLocation>
</comment>
<sequence length="860" mass="97500">MSSFFRSVKAISKREYKSYFSSSLAYVFLIAFLVTSAIFSFKIADWYKLNEASMRVLFDFHPYLYLFFIPAVGMRMWSEEDRVGSLELLLTMPVTVWQAVIGKFIAAWAFLATALLLTFPMVVTCYYLGDPDTGRIIAGYGGSLLLGGMCLALCGVCSSLTQNQVTSYICSFLLMLIFMVAGMQQLGIEALLNSVLPSDVVETLIFFSIIPHIASLARGVFDLRDFIYFFSIMLFGLGSTVAILRCRKASHKFNRPITAVVIGLVFVSVVIVNLIFRNVSVRVDLSADKLYTLSDASKKVIQQLESPARIRFYFSRSTPGVSMEQKALARRVEDLLREYAEESNGKLKLELIDPQPGSPGETSARFDGLQEIKMGQQGIMYLGVAVTYQDKVMTIPAFTKDEEDQMELNVTRLLSSAQKVEKPMIIFQSSLPVTGLQADPSSGRIKDEPEWSIITEMRIDYTLLQMRPKVKVIPDKVEMVVLVHPETLSEESMYALDQYLMRGGKILCFLDNFSLVEGKFNKGTSQKGRMSQMSSLLGFSEAWGVRYVPEELVADKDLKTPVKGKENPFMLSLSPENLKSDEPFFTNVEKLHIPYAGYLDYRPIDGIKYEVLMKSSRNNLGVKRQDALKSRSILQQITQEADEKILAMRVSGEFKSAFQKYLPTGADKEKHVKQATKAAEVILVSDADMLHDSFQTNIQHLFNGRRERVSISDNTVFFLNVLDTALNDGSLLGLRGRRFKRRNFAYVYQRQIDEYDAKLDEIESLQLEHAKSGRTVSQLESKMVRQLILNPDEKKALAEKKESRDKADLRLKEIESELKASAQAFEKRVFYWNLYLPPLMVLLILLIRWLVSLSYKRRAA</sequence>
<comment type="caution">
    <text evidence="10">The sequence shown here is derived from an EMBL/GenBank/DDBJ whole genome shotgun (WGS) entry which is preliminary data.</text>
</comment>
<dbReference type="Proteomes" id="UP000004947">
    <property type="component" value="Unassembled WGS sequence"/>
</dbReference>
<feature type="transmembrane region" description="Helical" evidence="7">
    <location>
        <begin position="256"/>
        <end position="276"/>
    </location>
</feature>
<evidence type="ECO:0000259" key="9">
    <source>
        <dbReference type="Pfam" id="PF23357"/>
    </source>
</evidence>
<proteinExistence type="predicted"/>
<dbReference type="GO" id="GO:0140359">
    <property type="term" value="F:ABC-type transporter activity"/>
    <property type="evidence" value="ECO:0007669"/>
    <property type="project" value="InterPro"/>
</dbReference>
<evidence type="ECO:0000259" key="8">
    <source>
        <dbReference type="Pfam" id="PF09822"/>
    </source>
</evidence>
<accession>A6DQ23</accession>
<keyword evidence="11" id="KW-1185">Reference proteome</keyword>
<dbReference type="EMBL" id="ABCK01000018">
    <property type="protein sequence ID" value="EDM26264.1"/>
    <property type="molecule type" value="Genomic_DNA"/>
</dbReference>
<dbReference type="Pfam" id="PF12679">
    <property type="entry name" value="ABC2_membrane_2"/>
    <property type="match status" value="1"/>
</dbReference>
<dbReference type="RefSeq" id="WP_007279954.1">
    <property type="nucleotide sequence ID" value="NZ_ABCK01000018.1"/>
</dbReference>
<evidence type="ECO:0000256" key="2">
    <source>
        <dbReference type="ARBA" id="ARBA00022475"/>
    </source>
</evidence>
<evidence type="ECO:0000256" key="1">
    <source>
        <dbReference type="ARBA" id="ARBA00004651"/>
    </source>
</evidence>
<dbReference type="PANTHER" id="PTHR30294:SF29">
    <property type="entry name" value="MULTIDRUG ABC TRANSPORTER PERMEASE YBHS-RELATED"/>
    <property type="match status" value="1"/>
</dbReference>
<feature type="transmembrane region" description="Helical" evidence="7">
    <location>
        <begin position="20"/>
        <end position="40"/>
    </location>
</feature>
<dbReference type="Pfam" id="PF09822">
    <property type="entry name" value="ABC_transp_aux"/>
    <property type="match status" value="1"/>
</dbReference>
<dbReference type="eggNOG" id="COG1277">
    <property type="taxonomic scope" value="Bacteria"/>
</dbReference>
<name>A6DQ23_9BACT</name>
<keyword evidence="5 7" id="KW-0472">Membrane</keyword>
<dbReference type="InterPro" id="IPR051449">
    <property type="entry name" value="ABC-2_transporter_component"/>
</dbReference>
<keyword evidence="6" id="KW-0175">Coiled coil</keyword>
<evidence type="ECO:0000313" key="11">
    <source>
        <dbReference type="Proteomes" id="UP000004947"/>
    </source>
</evidence>
<dbReference type="OrthoDB" id="9794512at2"/>
<feature type="transmembrane region" description="Helical" evidence="7">
    <location>
        <begin position="107"/>
        <end position="129"/>
    </location>
</feature>
<dbReference type="InterPro" id="IPR055396">
    <property type="entry name" value="DUF7088"/>
</dbReference>
<feature type="transmembrane region" description="Helical" evidence="7">
    <location>
        <begin position="226"/>
        <end position="244"/>
    </location>
</feature>
<evidence type="ECO:0000256" key="4">
    <source>
        <dbReference type="ARBA" id="ARBA00022989"/>
    </source>
</evidence>
<keyword evidence="2" id="KW-1003">Cell membrane</keyword>
<feature type="domain" description="DUF7088" evidence="9">
    <location>
        <begin position="287"/>
        <end position="385"/>
    </location>
</feature>
<organism evidence="10 11">
    <name type="scientific">Lentisphaera araneosa HTCC2155</name>
    <dbReference type="NCBI Taxonomy" id="313628"/>
    <lineage>
        <taxon>Bacteria</taxon>
        <taxon>Pseudomonadati</taxon>
        <taxon>Lentisphaerota</taxon>
        <taxon>Lentisphaeria</taxon>
        <taxon>Lentisphaerales</taxon>
        <taxon>Lentisphaeraceae</taxon>
        <taxon>Lentisphaera</taxon>
    </lineage>
</organism>
<dbReference type="AlphaFoldDB" id="A6DQ23"/>